<feature type="binding site" evidence="7">
    <location>
        <position position="281"/>
    </location>
    <ligand>
        <name>NADPH</name>
        <dbReference type="ChEBI" id="CHEBI:57783"/>
    </ligand>
</feature>
<evidence type="ECO:0000256" key="2">
    <source>
        <dbReference type="ARBA" id="ARBA00022516"/>
    </source>
</evidence>
<keyword evidence="7 8" id="KW-0520">NAD</keyword>
<evidence type="ECO:0000256" key="8">
    <source>
        <dbReference type="RuleBase" id="RU000437"/>
    </source>
</evidence>
<feature type="binding site" evidence="7">
    <location>
        <position position="191"/>
    </location>
    <ligand>
        <name>sn-glycerol 3-phosphate</name>
        <dbReference type="ChEBI" id="CHEBI:57597"/>
    </ligand>
</feature>
<evidence type="ECO:0000259" key="11">
    <source>
        <dbReference type="Pfam" id="PF07479"/>
    </source>
</evidence>
<dbReference type="RefSeq" id="WP_187779123.1">
    <property type="nucleotide sequence ID" value="NZ_JACTUZ010000058.1"/>
</dbReference>
<comment type="caution">
    <text evidence="12">The sequence shown here is derived from an EMBL/GenBank/DDBJ whole genome shotgun (WGS) entry which is preliminary data.</text>
</comment>
<dbReference type="Gene3D" id="1.10.1040.10">
    <property type="entry name" value="N-(1-d-carboxylethyl)-l-norvaline Dehydrogenase, domain 2"/>
    <property type="match status" value="1"/>
</dbReference>
<keyword evidence="7" id="KW-0547">Nucleotide-binding</keyword>
<dbReference type="NCBIfam" id="NF000940">
    <property type="entry name" value="PRK00094.1-2"/>
    <property type="match status" value="1"/>
</dbReference>
<feature type="binding site" evidence="7">
    <location>
        <position position="254"/>
    </location>
    <ligand>
        <name>sn-glycerol 3-phosphate</name>
        <dbReference type="ChEBI" id="CHEBI:57597"/>
    </ligand>
</feature>
<dbReference type="Gene3D" id="3.40.50.720">
    <property type="entry name" value="NAD(P)-binding Rossmann-like Domain"/>
    <property type="match status" value="1"/>
</dbReference>
<dbReference type="InterPro" id="IPR006168">
    <property type="entry name" value="G3P_DH_NAD-dep"/>
</dbReference>
<dbReference type="PIRSF" id="PIRSF000114">
    <property type="entry name" value="Glycerol-3-P_dh"/>
    <property type="match status" value="1"/>
</dbReference>
<keyword evidence="13" id="KW-1185">Reference proteome</keyword>
<organism evidence="12 13">
    <name type="scientific">Pseudoroseomonas ludipueritiae</name>
    <dbReference type="NCBI Taxonomy" id="198093"/>
    <lineage>
        <taxon>Bacteria</taxon>
        <taxon>Pseudomonadati</taxon>
        <taxon>Pseudomonadota</taxon>
        <taxon>Alphaproteobacteria</taxon>
        <taxon>Acetobacterales</taxon>
        <taxon>Acetobacteraceae</taxon>
        <taxon>Pseudoroseomonas</taxon>
    </lineage>
</organism>
<feature type="domain" description="Glycerol-3-phosphate dehydrogenase NAD-dependent C-terminal" evidence="11">
    <location>
        <begin position="180"/>
        <end position="320"/>
    </location>
</feature>
<dbReference type="SUPFAM" id="SSF48179">
    <property type="entry name" value="6-phosphogluconate dehydrogenase C-terminal domain-like"/>
    <property type="match status" value="1"/>
</dbReference>
<feature type="domain" description="Glycerol-3-phosphate dehydrogenase NAD-dependent N-terminal" evidence="10">
    <location>
        <begin position="10"/>
        <end position="159"/>
    </location>
</feature>
<comment type="function">
    <text evidence="7">Catalyzes the reduction of the glycolytic intermediate dihydroxyacetone phosphate (DHAP) to sn-glycerol 3-phosphate (G3P), the key precursor for phospholipid synthesis.</text>
</comment>
<comment type="subcellular location">
    <subcellularLocation>
        <location evidence="7">Cytoplasm</location>
    </subcellularLocation>
</comment>
<protein>
    <recommendedName>
        <fullName evidence="7">Glycerol-3-phosphate dehydrogenase [NAD(P)+]</fullName>
        <ecNumber evidence="7">1.1.1.94</ecNumber>
    </recommendedName>
    <alternativeName>
        <fullName evidence="7">NAD(P)(+)-dependent glycerol-3-phosphate dehydrogenase</fullName>
    </alternativeName>
    <alternativeName>
        <fullName evidence="7">NAD(P)H-dependent dihydroxyacetone-phosphate reductase</fullName>
    </alternativeName>
</protein>
<sequence length="332" mass="33234">MSSFRSIGRVAVIGAGAWGTALALQALRAGAATALWARDPDRALAMRAARENAAHLPGQPLPAELRITADAGEALEGADLALLVVPCQHLAGVLAAFPPLPPSLVAAKGVEHGTLRLPLEILADARPGLPAGVLSGPNFAREVAQGLPAAAVVASTDETLRQDAAACLSTAGFRLYDHDDPVGAEVGGAAKNVIAIAAGAVIGAGLGENARAALVTRGLAEIARLAVALGGRAETVAGLSGLGDLLLTCTGGSSRNFSLGLALGQGRQLGAILAERNSVTEGVATAPAMLARAAAVGVEMPITAAVADVLEGRMDVAGAVEQLMNRPLRQEV</sequence>
<keyword evidence="3 7" id="KW-0560">Oxidoreductase</keyword>
<feature type="binding site" evidence="7">
    <location>
        <position position="255"/>
    </location>
    <ligand>
        <name>NADPH</name>
        <dbReference type="ChEBI" id="CHEBI:57783"/>
    </ligand>
</feature>
<feature type="binding site" evidence="7">
    <location>
        <position position="38"/>
    </location>
    <ligand>
        <name>NADPH</name>
        <dbReference type="ChEBI" id="CHEBI:57783"/>
    </ligand>
</feature>
<dbReference type="SUPFAM" id="SSF51735">
    <property type="entry name" value="NAD(P)-binding Rossmann-fold domains"/>
    <property type="match status" value="1"/>
</dbReference>
<keyword evidence="6 7" id="KW-1208">Phospholipid metabolism</keyword>
<dbReference type="PROSITE" id="PS00957">
    <property type="entry name" value="NAD_G3PDH"/>
    <property type="match status" value="1"/>
</dbReference>
<dbReference type="PRINTS" id="PR00077">
    <property type="entry name" value="GPDHDRGNASE"/>
</dbReference>
<name>A0ABR7R8D8_9PROT</name>
<keyword evidence="4 7" id="KW-0443">Lipid metabolism</keyword>
<dbReference type="PANTHER" id="PTHR11728:SF1">
    <property type="entry name" value="GLYCEROL-3-PHOSPHATE DEHYDROGENASE [NAD(+)] 2, CHLOROPLASTIC"/>
    <property type="match status" value="1"/>
</dbReference>
<accession>A0ABR7R8D8</accession>
<dbReference type="EMBL" id="JACTUZ010000058">
    <property type="protein sequence ID" value="MBC9178013.1"/>
    <property type="molecule type" value="Genomic_DNA"/>
</dbReference>
<gene>
    <name evidence="7" type="primary">gpsA</name>
    <name evidence="12" type="ORF">IBL25_13790</name>
</gene>
<comment type="caution">
    <text evidence="7">Lacks conserved residue(s) required for the propagation of feature annotation.</text>
</comment>
<dbReference type="InterPro" id="IPR006109">
    <property type="entry name" value="G3P_DH_NAD-dep_C"/>
</dbReference>
<dbReference type="Pfam" id="PF07479">
    <property type="entry name" value="NAD_Gly3P_dh_C"/>
    <property type="match status" value="1"/>
</dbReference>
<evidence type="ECO:0000256" key="3">
    <source>
        <dbReference type="ARBA" id="ARBA00023002"/>
    </source>
</evidence>
<evidence type="ECO:0000256" key="4">
    <source>
        <dbReference type="ARBA" id="ARBA00023098"/>
    </source>
</evidence>
<feature type="binding site" evidence="7">
    <location>
        <position position="18"/>
    </location>
    <ligand>
        <name>NADPH</name>
        <dbReference type="ChEBI" id="CHEBI:57783"/>
    </ligand>
</feature>
<keyword evidence="7" id="KW-0521">NADP</keyword>
<comment type="catalytic activity">
    <reaction evidence="7 9">
        <text>sn-glycerol 3-phosphate + NADP(+) = dihydroxyacetone phosphate + NADPH + H(+)</text>
        <dbReference type="Rhea" id="RHEA:11096"/>
        <dbReference type="ChEBI" id="CHEBI:15378"/>
        <dbReference type="ChEBI" id="CHEBI:57597"/>
        <dbReference type="ChEBI" id="CHEBI:57642"/>
        <dbReference type="ChEBI" id="CHEBI:57783"/>
        <dbReference type="ChEBI" id="CHEBI:58349"/>
        <dbReference type="EC" id="1.1.1.94"/>
    </reaction>
</comment>
<keyword evidence="5 7" id="KW-0594">Phospholipid biosynthesis</keyword>
<feature type="binding site" evidence="7">
    <location>
        <position position="255"/>
    </location>
    <ligand>
        <name>sn-glycerol 3-phosphate</name>
        <dbReference type="ChEBI" id="CHEBI:57597"/>
    </ligand>
</feature>
<feature type="binding site" evidence="7">
    <location>
        <position position="108"/>
    </location>
    <ligand>
        <name>NADPH</name>
        <dbReference type="ChEBI" id="CHEBI:57783"/>
    </ligand>
</feature>
<feature type="active site" description="Proton acceptor" evidence="7">
    <location>
        <position position="191"/>
    </location>
</feature>
<dbReference type="EC" id="1.1.1.94" evidence="7"/>
<dbReference type="HAMAP" id="MF_00394">
    <property type="entry name" value="NAD_Glyc3P_dehydrog"/>
    <property type="match status" value="1"/>
</dbReference>
<evidence type="ECO:0000256" key="7">
    <source>
        <dbReference type="HAMAP-Rule" id="MF_00394"/>
    </source>
</evidence>
<dbReference type="Proteomes" id="UP000603940">
    <property type="component" value="Unassembled WGS sequence"/>
</dbReference>
<comment type="similarity">
    <text evidence="1 7 8">Belongs to the NAD-dependent glycerol-3-phosphate dehydrogenase family.</text>
</comment>
<dbReference type="InterPro" id="IPR013328">
    <property type="entry name" value="6PGD_dom2"/>
</dbReference>
<dbReference type="InterPro" id="IPR036291">
    <property type="entry name" value="NAD(P)-bd_dom_sf"/>
</dbReference>
<comment type="catalytic activity">
    <reaction evidence="7">
        <text>sn-glycerol 3-phosphate + NAD(+) = dihydroxyacetone phosphate + NADH + H(+)</text>
        <dbReference type="Rhea" id="RHEA:11092"/>
        <dbReference type="ChEBI" id="CHEBI:15378"/>
        <dbReference type="ChEBI" id="CHEBI:57540"/>
        <dbReference type="ChEBI" id="CHEBI:57597"/>
        <dbReference type="ChEBI" id="CHEBI:57642"/>
        <dbReference type="ChEBI" id="CHEBI:57945"/>
        <dbReference type="EC" id="1.1.1.94"/>
    </reaction>
</comment>
<dbReference type="InterPro" id="IPR008927">
    <property type="entry name" value="6-PGluconate_DH-like_C_sf"/>
</dbReference>
<proteinExistence type="inferred from homology"/>
<evidence type="ECO:0000256" key="5">
    <source>
        <dbReference type="ARBA" id="ARBA00023209"/>
    </source>
</evidence>
<evidence type="ECO:0000259" key="10">
    <source>
        <dbReference type="Pfam" id="PF01210"/>
    </source>
</evidence>
<dbReference type="PANTHER" id="PTHR11728">
    <property type="entry name" value="GLYCEROL-3-PHOSPHATE DEHYDROGENASE"/>
    <property type="match status" value="1"/>
</dbReference>
<feature type="binding site" evidence="7">
    <location>
        <position position="279"/>
    </location>
    <ligand>
        <name>NADPH</name>
        <dbReference type="ChEBI" id="CHEBI:57783"/>
    </ligand>
</feature>
<evidence type="ECO:0000256" key="6">
    <source>
        <dbReference type="ARBA" id="ARBA00023264"/>
    </source>
</evidence>
<evidence type="ECO:0000256" key="1">
    <source>
        <dbReference type="ARBA" id="ARBA00011009"/>
    </source>
</evidence>
<dbReference type="NCBIfam" id="NF000942">
    <property type="entry name" value="PRK00094.1-4"/>
    <property type="match status" value="1"/>
</dbReference>
<dbReference type="Pfam" id="PF01210">
    <property type="entry name" value="NAD_Gly3P_dh_N"/>
    <property type="match status" value="1"/>
</dbReference>
<feature type="binding site" evidence="7">
    <location>
        <position position="256"/>
    </location>
    <ligand>
        <name>sn-glycerol 3-phosphate</name>
        <dbReference type="ChEBI" id="CHEBI:57597"/>
    </ligand>
</feature>
<feature type="binding site" evidence="7">
    <location>
        <position position="140"/>
    </location>
    <ligand>
        <name>NADPH</name>
        <dbReference type="ChEBI" id="CHEBI:57783"/>
    </ligand>
</feature>
<keyword evidence="7" id="KW-0963">Cytoplasm</keyword>
<dbReference type="InterPro" id="IPR011128">
    <property type="entry name" value="G3P_DH_NAD-dep_N"/>
</dbReference>
<feature type="binding site" evidence="7">
    <location>
        <position position="136"/>
    </location>
    <ligand>
        <name>sn-glycerol 3-phosphate</name>
        <dbReference type="ChEBI" id="CHEBI:57597"/>
    </ligand>
</feature>
<feature type="binding site" evidence="7">
    <location>
        <position position="108"/>
    </location>
    <ligand>
        <name>sn-glycerol 3-phosphate</name>
        <dbReference type="ChEBI" id="CHEBI:57597"/>
    </ligand>
</feature>
<evidence type="ECO:0000313" key="13">
    <source>
        <dbReference type="Proteomes" id="UP000603940"/>
    </source>
</evidence>
<reference evidence="12 13" key="1">
    <citation type="journal article" date="2009" name="Int. J. Syst. Evol. Microbiol.">
        <title>Transfer of Teichococcus ludipueritiae and Muricoccus roseus to the genus Roseomonas, as Roseomonas ludipueritiae comb. nov. and Roseomonas rosea comb. nov., respectively, and emended description of the genus Roseomonas.</title>
        <authorList>
            <person name="Sanchez-Porro C."/>
            <person name="Gallego V."/>
            <person name="Busse H.J."/>
            <person name="Kampfer P."/>
            <person name="Ventosa A."/>
        </authorList>
    </citation>
    <scope>NUCLEOTIDE SEQUENCE [LARGE SCALE GENOMIC DNA]</scope>
    <source>
        <strain evidence="12 13">DSM 14915</strain>
    </source>
</reference>
<feature type="binding site" evidence="7">
    <location>
        <position position="244"/>
    </location>
    <ligand>
        <name>sn-glycerol 3-phosphate</name>
        <dbReference type="ChEBI" id="CHEBI:57597"/>
    </ligand>
</feature>
<evidence type="ECO:0000256" key="9">
    <source>
        <dbReference type="RuleBase" id="RU000439"/>
    </source>
</evidence>
<evidence type="ECO:0000313" key="12">
    <source>
        <dbReference type="EMBL" id="MBC9178013.1"/>
    </source>
</evidence>
<comment type="pathway">
    <text evidence="7">Membrane lipid metabolism; glycerophospholipid metabolism.</text>
</comment>
<keyword evidence="2 7" id="KW-0444">Lipid biosynthesis</keyword>